<dbReference type="EMBL" id="WMBT01000002">
    <property type="protein sequence ID" value="MTD99533.1"/>
    <property type="molecule type" value="Genomic_DNA"/>
</dbReference>
<dbReference type="SUPFAM" id="SSF53474">
    <property type="entry name" value="alpha/beta-Hydrolases"/>
    <property type="match status" value="1"/>
</dbReference>
<accession>A0A6L6HK46</accession>
<dbReference type="InterPro" id="IPR000073">
    <property type="entry name" value="AB_hydrolase_1"/>
</dbReference>
<feature type="domain" description="AB hydrolase-1" evidence="1">
    <location>
        <begin position="72"/>
        <end position="272"/>
    </location>
</feature>
<dbReference type="GO" id="GO:0016787">
    <property type="term" value="F:hydrolase activity"/>
    <property type="evidence" value="ECO:0007669"/>
    <property type="project" value="UniProtKB-KW"/>
</dbReference>
<gene>
    <name evidence="2" type="ORF">GIY56_04450</name>
</gene>
<dbReference type="AlphaFoldDB" id="A0A6L6HK46"/>
<comment type="caution">
    <text evidence="2">The sequence shown here is derived from an EMBL/GenBank/DDBJ whole genome shotgun (WGS) entry which is preliminary data.</text>
</comment>
<keyword evidence="2" id="KW-0378">Hydrolase</keyword>
<organism evidence="2 3">
    <name type="scientific">Paracoccus lichenicola</name>
    <dbReference type="NCBI Taxonomy" id="2665644"/>
    <lineage>
        <taxon>Bacteria</taxon>
        <taxon>Pseudomonadati</taxon>
        <taxon>Pseudomonadota</taxon>
        <taxon>Alphaproteobacteria</taxon>
        <taxon>Rhodobacterales</taxon>
        <taxon>Paracoccaceae</taxon>
        <taxon>Paracoccus</taxon>
    </lineage>
</organism>
<name>A0A6L6HK46_9RHOB</name>
<evidence type="ECO:0000259" key="1">
    <source>
        <dbReference type="Pfam" id="PF12697"/>
    </source>
</evidence>
<dbReference type="InterPro" id="IPR029058">
    <property type="entry name" value="AB_hydrolase_fold"/>
</dbReference>
<protein>
    <submittedName>
        <fullName evidence="2">Alpha/beta hydrolase</fullName>
    </submittedName>
</protein>
<evidence type="ECO:0000313" key="3">
    <source>
        <dbReference type="Proteomes" id="UP000481417"/>
    </source>
</evidence>
<dbReference type="Gene3D" id="3.40.50.1820">
    <property type="entry name" value="alpha/beta hydrolase"/>
    <property type="match status" value="1"/>
</dbReference>
<dbReference type="Pfam" id="PF12697">
    <property type="entry name" value="Abhydrolase_6"/>
    <property type="match status" value="1"/>
</dbReference>
<keyword evidence="3" id="KW-1185">Reference proteome</keyword>
<evidence type="ECO:0000313" key="2">
    <source>
        <dbReference type="EMBL" id="MTD99533.1"/>
    </source>
</evidence>
<reference evidence="2 3" key="1">
    <citation type="submission" date="2019-11" db="EMBL/GenBank/DDBJ databases">
        <authorList>
            <person name="Lang L."/>
        </authorList>
    </citation>
    <scope>NUCLEOTIDE SEQUENCE [LARGE SCALE GENOMIC DNA]</scope>
    <source>
        <strain evidence="2 3">YIM 132242</strain>
    </source>
</reference>
<proteinExistence type="predicted"/>
<dbReference type="RefSeq" id="WP_154763604.1">
    <property type="nucleotide sequence ID" value="NZ_WMBT01000002.1"/>
</dbReference>
<sequence>MFWLRLALALAAGLALVWIFGPRDRLRPDPVTVGLPADPQAWLAAREAGIRPEVASYLQWAGQPGQATDLAILYVHGFSASPAELRPLPEDLARQLGANLLAIRLTGHGQGGADLASARAQDWWRDLAEGLAAARQLGRRVVVLGMSTGATLTALAARDPQTGRAMDGVVLISPNFTLRGRGAWRLDLPFARTILRLTGDPERCFVTRNALHRARWTSCYPARAVLPVGALVRQARRGDYRAARVPALFVWSDADRIIDHRASARVAAGWGGGATVLKVTPGPNDDPDGHVIAGEALSPGLTRDLVPAIAGWIRDLGPGS</sequence>
<dbReference type="Proteomes" id="UP000481417">
    <property type="component" value="Unassembled WGS sequence"/>
</dbReference>